<dbReference type="EMBL" id="QDGB01000386">
    <property type="protein sequence ID" value="RQX10846.1"/>
    <property type="molecule type" value="Genomic_DNA"/>
</dbReference>
<dbReference type="Pfam" id="PF13476">
    <property type="entry name" value="AAA_23"/>
    <property type="match status" value="1"/>
</dbReference>
<dbReference type="GO" id="GO:0006302">
    <property type="term" value="P:double-strand break repair"/>
    <property type="evidence" value="ECO:0007669"/>
    <property type="project" value="InterPro"/>
</dbReference>
<evidence type="ECO:0000259" key="1">
    <source>
        <dbReference type="SMART" id="SM00382"/>
    </source>
</evidence>
<feature type="domain" description="AAA+ ATPase" evidence="1">
    <location>
        <begin position="31"/>
        <end position="433"/>
    </location>
</feature>
<protein>
    <recommendedName>
        <fullName evidence="1">AAA+ ATPase domain-containing protein</fullName>
    </recommendedName>
</protein>
<dbReference type="AlphaFoldDB" id="A0A3N9XCI4"/>
<dbReference type="OrthoDB" id="9815944at2"/>
<dbReference type="InterPro" id="IPR051396">
    <property type="entry name" value="Bact_Antivir_Def_Nuclease"/>
</dbReference>
<dbReference type="GO" id="GO:0016887">
    <property type="term" value="F:ATP hydrolysis activity"/>
    <property type="evidence" value="ECO:0007669"/>
    <property type="project" value="InterPro"/>
</dbReference>
<dbReference type="SUPFAM" id="SSF52540">
    <property type="entry name" value="P-loop containing nucleoside triphosphate hydrolases"/>
    <property type="match status" value="1"/>
</dbReference>
<accession>A0A3N9XCI4</accession>
<dbReference type="RefSeq" id="WP_124822902.1">
    <property type="nucleotide sequence ID" value="NZ_QDGB01000386.1"/>
</dbReference>
<reference evidence="2 3" key="1">
    <citation type="submission" date="2018-04" db="EMBL/GenBank/DDBJ databases">
        <title>Micromonosporas from Atacama Desert.</title>
        <authorList>
            <person name="Carro L."/>
            <person name="Klenk H.-P."/>
            <person name="Goodfellow M."/>
        </authorList>
    </citation>
    <scope>NUCLEOTIDE SEQUENCE [LARGE SCALE GENOMIC DNA]</scope>
    <source>
        <strain evidence="2 3">LB19</strain>
    </source>
</reference>
<dbReference type="GO" id="GO:0005524">
    <property type="term" value="F:ATP binding"/>
    <property type="evidence" value="ECO:0007669"/>
    <property type="project" value="InterPro"/>
</dbReference>
<dbReference type="InterPro" id="IPR027417">
    <property type="entry name" value="P-loop_NTPase"/>
</dbReference>
<comment type="caution">
    <text evidence="2">The sequence shown here is derived from an EMBL/GenBank/DDBJ whole genome shotgun (WGS) entry which is preliminary data.</text>
</comment>
<evidence type="ECO:0000313" key="2">
    <source>
        <dbReference type="EMBL" id="RQX10846.1"/>
    </source>
</evidence>
<sequence>MEGSRLMPQLLSLQVRGLFQFIDHDIDFSSESPVTILSGPNGIGKTHILRLIKALLELDIPRVGSIPFESARAAFVNRRVILLERLEVDGRTQLRISGRGPRGADLGTMTVSLAANLEHLPPWIVRSSDGRWFDTRPTRPRLLTHSFVQRHFGVQYDRYEDTYAVPAWLADIMLDSESVFIDTKRLDTVARAERERPDHALESRPHSRIEEYIRQIQVQVSEAKTASLSATQSADESFAARVLQGARNTVQESFLKARYQKVAEQASELYRNGLSAAVVDVDFPSSRTNPTERRVLAVFLDDWENRLVPLLPVNEKLKTLRSIVIDKFIGKDLRMAASGAPTFFSTVDDSEIEVTSLSSGEQHLLALFTMLLFSTKERSLVLIDEPEISLHATWKHAFLEDISNVARIAHLQVVIATHSSGIINGRWDLVQELGAS</sequence>
<dbReference type="PANTHER" id="PTHR43581">
    <property type="entry name" value="ATP/GTP PHOSPHATASE"/>
    <property type="match status" value="1"/>
</dbReference>
<dbReference type="InterPro" id="IPR038729">
    <property type="entry name" value="Rad50/SbcC_AAA"/>
</dbReference>
<dbReference type="PANTHER" id="PTHR43581:SF2">
    <property type="entry name" value="EXCINUCLEASE ATPASE SUBUNIT"/>
    <property type="match status" value="1"/>
</dbReference>
<dbReference type="InterPro" id="IPR003593">
    <property type="entry name" value="AAA+_ATPase"/>
</dbReference>
<dbReference type="Pfam" id="PF13304">
    <property type="entry name" value="AAA_21"/>
    <property type="match status" value="1"/>
</dbReference>
<name>A0A3N9XCI4_9ACTN</name>
<organism evidence="2 3">
    <name type="scientific">Micromonospora ureilytica</name>
    <dbReference type="NCBI Taxonomy" id="709868"/>
    <lineage>
        <taxon>Bacteria</taxon>
        <taxon>Bacillati</taxon>
        <taxon>Actinomycetota</taxon>
        <taxon>Actinomycetes</taxon>
        <taxon>Micromonosporales</taxon>
        <taxon>Micromonosporaceae</taxon>
        <taxon>Micromonospora</taxon>
    </lineage>
</organism>
<dbReference type="Gene3D" id="3.40.50.300">
    <property type="entry name" value="P-loop containing nucleotide triphosphate hydrolases"/>
    <property type="match status" value="1"/>
</dbReference>
<dbReference type="InterPro" id="IPR003959">
    <property type="entry name" value="ATPase_AAA_core"/>
</dbReference>
<evidence type="ECO:0000313" key="3">
    <source>
        <dbReference type="Proteomes" id="UP000278981"/>
    </source>
</evidence>
<proteinExistence type="predicted"/>
<dbReference type="SMART" id="SM00382">
    <property type="entry name" value="AAA"/>
    <property type="match status" value="1"/>
</dbReference>
<dbReference type="Proteomes" id="UP000278981">
    <property type="component" value="Unassembled WGS sequence"/>
</dbReference>
<gene>
    <name evidence="2" type="ORF">DDE19_31635</name>
</gene>